<evidence type="ECO:0000313" key="9">
    <source>
        <dbReference type="Proteomes" id="UP001317705"/>
    </source>
</evidence>
<dbReference type="SMART" id="SM00382">
    <property type="entry name" value="AAA"/>
    <property type="match status" value="1"/>
</dbReference>
<keyword evidence="6" id="KW-0804">Transcription</keyword>
<dbReference type="SMART" id="SM00065">
    <property type="entry name" value="GAF"/>
    <property type="match status" value="1"/>
</dbReference>
<organism evidence="8 9">
    <name type="scientific">Geotalea uraniireducens</name>
    <dbReference type="NCBI Taxonomy" id="351604"/>
    <lineage>
        <taxon>Bacteria</taxon>
        <taxon>Pseudomonadati</taxon>
        <taxon>Thermodesulfobacteriota</taxon>
        <taxon>Desulfuromonadia</taxon>
        <taxon>Geobacterales</taxon>
        <taxon>Geobacteraceae</taxon>
        <taxon>Geotalea</taxon>
    </lineage>
</organism>
<dbReference type="PROSITE" id="PS50045">
    <property type="entry name" value="SIGMA54_INTERACT_4"/>
    <property type="match status" value="1"/>
</dbReference>
<dbReference type="InterPro" id="IPR002078">
    <property type="entry name" value="Sigma_54_int"/>
</dbReference>
<gene>
    <name evidence="8" type="ORF">GURASL_34370</name>
</gene>
<dbReference type="InterPro" id="IPR027417">
    <property type="entry name" value="P-loop_NTPase"/>
</dbReference>
<keyword evidence="3" id="KW-0805">Transcription regulation</keyword>
<dbReference type="PROSITE" id="PS00675">
    <property type="entry name" value="SIGMA54_INTERACT_1"/>
    <property type="match status" value="1"/>
</dbReference>
<dbReference type="EMBL" id="AP027151">
    <property type="protein sequence ID" value="BDV44514.1"/>
    <property type="molecule type" value="Genomic_DNA"/>
</dbReference>
<dbReference type="Pfam" id="PF13185">
    <property type="entry name" value="GAF_2"/>
    <property type="match status" value="1"/>
</dbReference>
<dbReference type="Pfam" id="PF25601">
    <property type="entry name" value="AAA_lid_14"/>
    <property type="match status" value="1"/>
</dbReference>
<evidence type="ECO:0000256" key="5">
    <source>
        <dbReference type="ARBA" id="ARBA00023159"/>
    </source>
</evidence>
<dbReference type="InterPro" id="IPR003593">
    <property type="entry name" value="AAA+_ATPase"/>
</dbReference>
<name>A0ABM8ER14_9BACT</name>
<keyword evidence="9" id="KW-1185">Reference proteome</keyword>
<accession>A0ABM8ER14</accession>
<dbReference type="PANTHER" id="PTHR32071">
    <property type="entry name" value="TRANSCRIPTIONAL REGULATORY PROTEIN"/>
    <property type="match status" value="1"/>
</dbReference>
<keyword evidence="5" id="KW-0010">Activator</keyword>
<dbReference type="Gene3D" id="1.10.10.60">
    <property type="entry name" value="Homeodomain-like"/>
    <property type="match status" value="1"/>
</dbReference>
<evidence type="ECO:0000256" key="1">
    <source>
        <dbReference type="ARBA" id="ARBA00022741"/>
    </source>
</evidence>
<dbReference type="CDD" id="cd00009">
    <property type="entry name" value="AAA"/>
    <property type="match status" value="1"/>
</dbReference>
<evidence type="ECO:0000256" key="6">
    <source>
        <dbReference type="ARBA" id="ARBA00023163"/>
    </source>
</evidence>
<evidence type="ECO:0000313" key="8">
    <source>
        <dbReference type="EMBL" id="BDV44514.1"/>
    </source>
</evidence>
<keyword evidence="1" id="KW-0547">Nucleotide-binding</keyword>
<dbReference type="SUPFAM" id="SSF55781">
    <property type="entry name" value="GAF domain-like"/>
    <property type="match status" value="1"/>
</dbReference>
<protein>
    <submittedName>
        <fullName evidence="8">ATPase AAA</fullName>
    </submittedName>
</protein>
<dbReference type="InterPro" id="IPR025662">
    <property type="entry name" value="Sigma_54_int_dom_ATP-bd_1"/>
</dbReference>
<evidence type="ECO:0000256" key="2">
    <source>
        <dbReference type="ARBA" id="ARBA00022840"/>
    </source>
</evidence>
<dbReference type="Gene3D" id="3.40.50.300">
    <property type="entry name" value="P-loop containing nucleotide triphosphate hydrolases"/>
    <property type="match status" value="1"/>
</dbReference>
<dbReference type="Pfam" id="PF00158">
    <property type="entry name" value="Sigma54_activat"/>
    <property type="match status" value="1"/>
</dbReference>
<dbReference type="RefSeq" id="WP_282000612.1">
    <property type="nucleotide sequence ID" value="NZ_AP027151.1"/>
</dbReference>
<evidence type="ECO:0000259" key="7">
    <source>
        <dbReference type="PROSITE" id="PS50045"/>
    </source>
</evidence>
<dbReference type="PROSITE" id="PS00676">
    <property type="entry name" value="SIGMA54_INTERACT_2"/>
    <property type="match status" value="1"/>
</dbReference>
<sequence>MLNRDDFFREVTIRICSSLDIRTALANTFEYLRRHVPLDILSLTVHDPALMAIRRVANIAADNVQLPEDIITIPKGLWKKLNDWRPTVPTIINSDRYEFFRLLAPFIQLEGNSKITVPLLIEGKPLGSLILCAQGEGKYNDAHLKLLATIASPFAIALANALSYEKLLKYSDRLLDDNRFLNRELTAQAGCEIIGGDGGLRHVMEMVRQVAPINNTVLLLGETGTGKEIIANAIHAASPRKNGPFIKVNCGAIPESLIDSELFGHEKGAFTGAVAEKRGRFERADGGSIFLDEIGELPPHAQVRLLRVLQNREIERVGGTRPIPVDIRVIAATHRNLEEMVTENSFREDLWFRLNVFPIMLPPLRQRKEDIPALTRYFMHQKSAELNLGAPLPLAPGALERLKNYSWAGNVRELENLVERELILHRGERLTFDSLAADGKIAHPAHLQNSGRQPGSLRLEDAMATHLRYVLEMTGGKIYGPSGAAALLDIKPSTLRWRLAKLGIEHGRQKKQG</sequence>
<reference evidence="8 9" key="1">
    <citation type="submission" date="2022-12" db="EMBL/GenBank/DDBJ databases">
        <title>Polyphasic characterization of Geotalea uranireducens NIT-SL11 newly isolated from a complex of sewage sludge and microbially reduced graphene oxide.</title>
        <authorList>
            <person name="Xie L."/>
            <person name="Yoshida N."/>
            <person name="Meng L."/>
        </authorList>
    </citation>
    <scope>NUCLEOTIDE SEQUENCE [LARGE SCALE GENOMIC DNA]</scope>
    <source>
        <strain evidence="8 9">NIT-SL11</strain>
    </source>
</reference>
<proteinExistence type="predicted"/>
<keyword evidence="2" id="KW-0067">ATP-binding</keyword>
<dbReference type="Gene3D" id="3.30.450.40">
    <property type="match status" value="1"/>
</dbReference>
<dbReference type="Gene3D" id="1.10.8.60">
    <property type="match status" value="1"/>
</dbReference>
<dbReference type="InterPro" id="IPR003018">
    <property type="entry name" value="GAF"/>
</dbReference>
<dbReference type="InterPro" id="IPR058031">
    <property type="entry name" value="AAA_lid_NorR"/>
</dbReference>
<dbReference type="PANTHER" id="PTHR32071:SF117">
    <property type="entry name" value="PTS-DEPENDENT DIHYDROXYACETONE KINASE OPERON REGULATORY PROTEIN-RELATED"/>
    <property type="match status" value="1"/>
</dbReference>
<evidence type="ECO:0000256" key="3">
    <source>
        <dbReference type="ARBA" id="ARBA00023015"/>
    </source>
</evidence>
<keyword evidence="4" id="KW-0238">DNA-binding</keyword>
<dbReference type="SUPFAM" id="SSF52540">
    <property type="entry name" value="P-loop containing nucleoside triphosphate hydrolases"/>
    <property type="match status" value="1"/>
</dbReference>
<dbReference type="Proteomes" id="UP001317705">
    <property type="component" value="Chromosome"/>
</dbReference>
<dbReference type="InterPro" id="IPR025943">
    <property type="entry name" value="Sigma_54_int_dom_ATP-bd_2"/>
</dbReference>
<evidence type="ECO:0000256" key="4">
    <source>
        <dbReference type="ARBA" id="ARBA00023125"/>
    </source>
</evidence>
<dbReference type="InterPro" id="IPR029016">
    <property type="entry name" value="GAF-like_dom_sf"/>
</dbReference>
<feature type="domain" description="Sigma-54 factor interaction" evidence="7">
    <location>
        <begin position="193"/>
        <end position="423"/>
    </location>
</feature>